<organism evidence="1 2">
    <name type="scientific">Candidatus Nitrospira inopinata</name>
    <dbReference type="NCBI Taxonomy" id="1715989"/>
    <lineage>
        <taxon>Bacteria</taxon>
        <taxon>Pseudomonadati</taxon>
        <taxon>Nitrospirota</taxon>
        <taxon>Nitrospiria</taxon>
        <taxon>Nitrospirales</taxon>
        <taxon>Nitrospiraceae</taxon>
        <taxon>Nitrospira</taxon>
    </lineage>
</organism>
<evidence type="ECO:0008006" key="3">
    <source>
        <dbReference type="Google" id="ProtNLM"/>
    </source>
</evidence>
<dbReference type="InterPro" id="IPR027417">
    <property type="entry name" value="P-loop_NTPase"/>
</dbReference>
<evidence type="ECO:0000313" key="1">
    <source>
        <dbReference type="EMBL" id="CUQ65023.1"/>
    </source>
</evidence>
<dbReference type="EMBL" id="LN885086">
    <property type="protein sequence ID" value="CUQ65023.1"/>
    <property type="molecule type" value="Genomic_DNA"/>
</dbReference>
<gene>
    <name evidence="1" type="ORF">NITINOP_0046</name>
</gene>
<sequence>MLLLNESFAATNEREGSEIARQVVQALIEKTIKVFFVTHLYEFARGFFDSNREDALFLSPERRADGTRTFRLVKGEPVETSHGEDLYQKIFADKLKESCASRVSCG</sequence>
<proteinExistence type="predicted"/>
<name>A0A0S4KMR6_9BACT</name>
<dbReference type="AlphaFoldDB" id="A0A0S4KMR6"/>
<accession>A0A0S4KMR6</accession>
<dbReference type="Proteomes" id="UP000066284">
    <property type="component" value="Chromosome 1"/>
</dbReference>
<keyword evidence="2" id="KW-1185">Reference proteome</keyword>
<dbReference type="STRING" id="1715989.NITINOP_0046"/>
<dbReference type="KEGG" id="nio:NITINOP_0046"/>
<dbReference type="OrthoDB" id="9808166at2"/>
<reference evidence="2" key="1">
    <citation type="submission" date="2015-09" db="EMBL/GenBank/DDBJ databases">
        <authorList>
            <person name="Daims H."/>
        </authorList>
    </citation>
    <scope>NUCLEOTIDE SEQUENCE [LARGE SCALE GENOMIC DNA]</scope>
</reference>
<evidence type="ECO:0000313" key="2">
    <source>
        <dbReference type="Proteomes" id="UP000066284"/>
    </source>
</evidence>
<dbReference type="Gene3D" id="3.40.50.300">
    <property type="entry name" value="P-loop containing nucleotide triphosphate hydrolases"/>
    <property type="match status" value="1"/>
</dbReference>
<protein>
    <recommendedName>
        <fullName evidence="3">DNA mismatch repair proteins mutS family domain-containing protein</fullName>
    </recommendedName>
</protein>